<evidence type="ECO:0000313" key="4">
    <source>
        <dbReference type="Proteomes" id="UP001500064"/>
    </source>
</evidence>
<dbReference type="RefSeq" id="WP_346101530.1">
    <property type="nucleotide sequence ID" value="NZ_BAAAMU010000004.1"/>
</dbReference>
<dbReference type="EMBL" id="BAAAMU010000004">
    <property type="protein sequence ID" value="GAA1614686.1"/>
    <property type="molecule type" value="Genomic_DNA"/>
</dbReference>
<organism evidence="3 4">
    <name type="scientific">Nonomuraea maheshkhaliensis</name>
    <dbReference type="NCBI Taxonomy" id="419590"/>
    <lineage>
        <taxon>Bacteria</taxon>
        <taxon>Bacillati</taxon>
        <taxon>Actinomycetota</taxon>
        <taxon>Actinomycetes</taxon>
        <taxon>Streptosporangiales</taxon>
        <taxon>Streptosporangiaceae</taxon>
        <taxon>Nonomuraea</taxon>
    </lineage>
</organism>
<accession>A0ABP4QL87</accession>
<feature type="compositionally biased region" description="Acidic residues" evidence="1">
    <location>
        <begin position="146"/>
        <end position="155"/>
    </location>
</feature>
<gene>
    <name evidence="3" type="ORF">GCM10009733_008590</name>
</gene>
<keyword evidence="4" id="KW-1185">Reference proteome</keyword>
<dbReference type="Proteomes" id="UP001500064">
    <property type="component" value="Unassembled WGS sequence"/>
</dbReference>
<sequence>MPKEGRHESEDLQDYETLDSADTLNGPPGDDPLDRGVVPPQRWSAVADESLDRLLAAEEPDVIAEFDGDRPGEFPWDENATEAEISRYAGEDVSEPRAGRLVSAYTDVYEEGASYLVVRDALVASDEGIDGGGASAEEAAIHVVTDDDSWQEEIP</sequence>
<feature type="region of interest" description="Disordered" evidence="1">
    <location>
        <begin position="128"/>
        <end position="155"/>
    </location>
</feature>
<feature type="compositionally biased region" description="Basic and acidic residues" evidence="1">
    <location>
        <begin position="1"/>
        <end position="10"/>
    </location>
</feature>
<feature type="region of interest" description="Disordered" evidence="1">
    <location>
        <begin position="1"/>
        <end position="38"/>
    </location>
</feature>
<proteinExistence type="predicted"/>
<protein>
    <submittedName>
        <fullName evidence="3">DUF5709 domain-containing protein</fullName>
    </submittedName>
</protein>
<name>A0ABP4QL87_9ACTN</name>
<evidence type="ECO:0000313" key="3">
    <source>
        <dbReference type="EMBL" id="GAA1614686.1"/>
    </source>
</evidence>
<comment type="caution">
    <text evidence="3">The sequence shown here is derived from an EMBL/GenBank/DDBJ whole genome shotgun (WGS) entry which is preliminary data.</text>
</comment>
<evidence type="ECO:0000259" key="2">
    <source>
        <dbReference type="Pfam" id="PF18970"/>
    </source>
</evidence>
<evidence type="ECO:0000256" key="1">
    <source>
        <dbReference type="SAM" id="MobiDB-lite"/>
    </source>
</evidence>
<feature type="domain" description="DUF5709" evidence="2">
    <location>
        <begin position="93"/>
        <end position="146"/>
    </location>
</feature>
<dbReference type="Pfam" id="PF18970">
    <property type="entry name" value="DUF5709"/>
    <property type="match status" value="1"/>
</dbReference>
<dbReference type="InterPro" id="IPR043763">
    <property type="entry name" value="DUF5709"/>
</dbReference>
<reference evidence="4" key="1">
    <citation type="journal article" date="2019" name="Int. J. Syst. Evol. Microbiol.">
        <title>The Global Catalogue of Microorganisms (GCM) 10K type strain sequencing project: providing services to taxonomists for standard genome sequencing and annotation.</title>
        <authorList>
            <consortium name="The Broad Institute Genomics Platform"/>
            <consortium name="The Broad Institute Genome Sequencing Center for Infectious Disease"/>
            <person name="Wu L."/>
            <person name="Ma J."/>
        </authorList>
    </citation>
    <scope>NUCLEOTIDE SEQUENCE [LARGE SCALE GENOMIC DNA]</scope>
    <source>
        <strain evidence="4">JCM 13929</strain>
    </source>
</reference>